<feature type="domain" description="GH18" evidence="3">
    <location>
        <begin position="63"/>
        <end position="375"/>
    </location>
</feature>
<evidence type="ECO:0000313" key="5">
    <source>
        <dbReference type="Proteomes" id="UP001523262"/>
    </source>
</evidence>
<reference evidence="4 5" key="1">
    <citation type="submission" date="2022-06" db="EMBL/GenBank/DDBJ databases">
        <authorList>
            <person name="Jeon C.O."/>
        </authorList>
    </citation>
    <scope>NUCLEOTIDE SEQUENCE [LARGE SCALE GENOMIC DNA]</scope>
    <source>
        <strain evidence="4 5">KCTC 13943</strain>
    </source>
</reference>
<protein>
    <recommendedName>
        <fullName evidence="2">chitinase</fullName>
        <ecNumber evidence="2">3.2.1.14</ecNumber>
    </recommendedName>
</protein>
<dbReference type="Gene3D" id="3.20.20.80">
    <property type="entry name" value="Glycosidases"/>
    <property type="match status" value="1"/>
</dbReference>
<dbReference type="PROSITE" id="PS51910">
    <property type="entry name" value="GH18_2"/>
    <property type="match status" value="1"/>
</dbReference>
<dbReference type="EMBL" id="JAMQCR010000001">
    <property type="protein sequence ID" value="MCM2532464.1"/>
    <property type="molecule type" value="Genomic_DNA"/>
</dbReference>
<keyword evidence="5" id="KW-1185">Reference proteome</keyword>
<dbReference type="Gene3D" id="3.40.5.30">
    <property type="entry name" value="(Trans)glycosidases - domain 2"/>
    <property type="match status" value="1"/>
</dbReference>
<comment type="catalytic activity">
    <reaction evidence="1">
        <text>Random endo-hydrolysis of N-acetyl-beta-D-glucosaminide (1-&gt;4)-beta-linkages in chitin and chitodextrins.</text>
        <dbReference type="EC" id="3.2.1.14"/>
    </reaction>
</comment>
<dbReference type="EC" id="3.2.1.14" evidence="2"/>
<dbReference type="InterPro" id="IPR017853">
    <property type="entry name" value="GH"/>
</dbReference>
<dbReference type="PANTHER" id="PTHR11177:SF317">
    <property type="entry name" value="CHITINASE 12-RELATED"/>
    <property type="match status" value="1"/>
</dbReference>
<evidence type="ECO:0000256" key="1">
    <source>
        <dbReference type="ARBA" id="ARBA00000822"/>
    </source>
</evidence>
<dbReference type="GO" id="GO:0016787">
    <property type="term" value="F:hydrolase activity"/>
    <property type="evidence" value="ECO:0007669"/>
    <property type="project" value="UniProtKB-KW"/>
</dbReference>
<dbReference type="InterPro" id="IPR050314">
    <property type="entry name" value="Glycosyl_Hydrlase_18"/>
</dbReference>
<dbReference type="InterPro" id="IPR011583">
    <property type="entry name" value="Chitinase_II/V-like_cat"/>
</dbReference>
<sequence>MKKPYLLLTLVVVITFIGGFFAGIFYSKINANEDYSKTLKIENAPKSAIKPEQKTLPNPAKSKVLIGYVQDFRDPNVVDYAKLTHVIFSFAHPKMDGGILLNGDSALKNLRAMVLKAKKYKTKVILAVGGWYNIQGGESYKYFKTAISNPVSRTKLANELSGIATREKLGGIDIDFEYPRSTADAHNLTAFAKELSDKLHPQGKELSIAVYSEINAATETEMTAVIYEPAIFQLVDHVNIMAYDGQWDGKYNAANLSPYPFSEKVVNYWSHLFETHNLPKDKLVLGVPLYAQPENQASKQASIGAIINKNPANAESDTVSMNGTIYHYNGKATMIKKTKLALDHGFGGMMMWEVGQDAKGTNSLTGTIADALKESANQYVVTSKK</sequence>
<name>A0ABT0WAC9_9BACI</name>
<keyword evidence="4" id="KW-0378">Hydrolase</keyword>
<dbReference type="Proteomes" id="UP001523262">
    <property type="component" value="Unassembled WGS sequence"/>
</dbReference>
<evidence type="ECO:0000259" key="3">
    <source>
        <dbReference type="PROSITE" id="PS51910"/>
    </source>
</evidence>
<evidence type="ECO:0000313" key="4">
    <source>
        <dbReference type="EMBL" id="MCM2532464.1"/>
    </source>
</evidence>
<evidence type="ECO:0000256" key="2">
    <source>
        <dbReference type="ARBA" id="ARBA00012729"/>
    </source>
</evidence>
<organism evidence="4 5">
    <name type="scientific">Neobacillus pocheonensis</name>
    <dbReference type="NCBI Taxonomy" id="363869"/>
    <lineage>
        <taxon>Bacteria</taxon>
        <taxon>Bacillati</taxon>
        <taxon>Bacillota</taxon>
        <taxon>Bacilli</taxon>
        <taxon>Bacillales</taxon>
        <taxon>Bacillaceae</taxon>
        <taxon>Neobacillus</taxon>
    </lineage>
</organism>
<dbReference type="SUPFAM" id="SSF51445">
    <property type="entry name" value="(Trans)glycosidases"/>
    <property type="match status" value="1"/>
</dbReference>
<dbReference type="InterPro" id="IPR001223">
    <property type="entry name" value="Glyco_hydro18_cat"/>
</dbReference>
<comment type="caution">
    <text evidence="4">The sequence shown here is derived from an EMBL/GenBank/DDBJ whole genome shotgun (WGS) entry which is preliminary data.</text>
</comment>
<accession>A0ABT0WAC9</accession>
<dbReference type="Pfam" id="PF00704">
    <property type="entry name" value="Glyco_hydro_18"/>
    <property type="match status" value="1"/>
</dbReference>
<gene>
    <name evidence="4" type="ORF">NDK43_08805</name>
</gene>
<proteinExistence type="predicted"/>
<dbReference type="SMART" id="SM00636">
    <property type="entry name" value="Glyco_18"/>
    <property type="match status" value="1"/>
</dbReference>
<dbReference type="PANTHER" id="PTHR11177">
    <property type="entry name" value="CHITINASE"/>
    <property type="match status" value="1"/>
</dbReference>